<evidence type="ECO:0000259" key="2">
    <source>
        <dbReference type="PROSITE" id="PS50994"/>
    </source>
</evidence>
<dbReference type="Pfam" id="PF13333">
    <property type="entry name" value="rve_2"/>
    <property type="match status" value="1"/>
</dbReference>
<dbReference type="PANTHER" id="PTHR46889">
    <property type="entry name" value="TRANSPOSASE INSF FOR INSERTION SEQUENCE IS3B-RELATED"/>
    <property type="match status" value="1"/>
</dbReference>
<organism evidence="3 4">
    <name type="scientific">Finegoldia magna</name>
    <name type="common">Peptostreptococcus magnus</name>
    <dbReference type="NCBI Taxonomy" id="1260"/>
    <lineage>
        <taxon>Bacteria</taxon>
        <taxon>Bacillati</taxon>
        <taxon>Bacillota</taxon>
        <taxon>Tissierellia</taxon>
        <taxon>Tissierellales</taxon>
        <taxon>Peptoniphilaceae</taxon>
        <taxon>Finegoldia</taxon>
    </lineage>
</organism>
<dbReference type="SUPFAM" id="SSF53098">
    <property type="entry name" value="Ribonuclease H-like"/>
    <property type="match status" value="1"/>
</dbReference>
<dbReference type="PROSITE" id="PS50994">
    <property type="entry name" value="INTEGRASE"/>
    <property type="match status" value="1"/>
</dbReference>
<comment type="caution">
    <text evidence="3">The sequence shown here is derived from an EMBL/GenBank/DDBJ whole genome shotgun (WGS) entry which is preliminary data.</text>
</comment>
<dbReference type="Pfam" id="PF00665">
    <property type="entry name" value="rve"/>
    <property type="match status" value="1"/>
</dbReference>
<proteinExistence type="predicted"/>
<dbReference type="Gene3D" id="3.30.420.10">
    <property type="entry name" value="Ribonuclease H-like superfamily/Ribonuclease H"/>
    <property type="match status" value="1"/>
</dbReference>
<reference evidence="3" key="1">
    <citation type="submission" date="2021-02" db="EMBL/GenBank/DDBJ databases">
        <title>Infant gut strain persistence is associated with maternal origin, phylogeny, and functional potential including surface adhesion and iron acquisition.</title>
        <authorList>
            <person name="Lou Y.C."/>
        </authorList>
    </citation>
    <scope>NUCLEOTIDE SEQUENCE</scope>
    <source>
        <strain evidence="3">L3_058_000G1_dasL3_058_000G1_concoct_72</strain>
    </source>
</reference>
<evidence type="ECO:0000313" key="3">
    <source>
        <dbReference type="EMBL" id="MBS5965842.1"/>
    </source>
</evidence>
<dbReference type="InterPro" id="IPR012337">
    <property type="entry name" value="RNaseH-like_sf"/>
</dbReference>
<evidence type="ECO:0000256" key="1">
    <source>
        <dbReference type="ARBA" id="ARBA00002286"/>
    </source>
</evidence>
<evidence type="ECO:0000313" key="4">
    <source>
        <dbReference type="Proteomes" id="UP000730862"/>
    </source>
</evidence>
<gene>
    <name evidence="3" type="ORF">KIA07_09320</name>
</gene>
<dbReference type="Proteomes" id="UP000730862">
    <property type="component" value="Unassembled WGS sequence"/>
</dbReference>
<dbReference type="InterPro" id="IPR001584">
    <property type="entry name" value="Integrase_cat-core"/>
</dbReference>
<dbReference type="InterPro" id="IPR048020">
    <property type="entry name" value="Transpos_IS3"/>
</dbReference>
<dbReference type="PANTHER" id="PTHR46889:SF4">
    <property type="entry name" value="TRANSPOSASE INSO FOR INSERTION SEQUENCE ELEMENT IS911B-RELATED"/>
    <property type="match status" value="1"/>
</dbReference>
<dbReference type="Pfam" id="PF13276">
    <property type="entry name" value="HTH_21"/>
    <property type="match status" value="1"/>
</dbReference>
<dbReference type="InterPro" id="IPR050900">
    <property type="entry name" value="Transposase_IS3/IS150/IS904"/>
</dbReference>
<dbReference type="GO" id="GO:0003676">
    <property type="term" value="F:nucleic acid binding"/>
    <property type="evidence" value="ECO:0007669"/>
    <property type="project" value="InterPro"/>
</dbReference>
<dbReference type="GO" id="GO:0015074">
    <property type="term" value="P:DNA integration"/>
    <property type="evidence" value="ECO:0007669"/>
    <property type="project" value="InterPro"/>
</dbReference>
<feature type="domain" description="Integrase catalytic" evidence="2">
    <location>
        <begin position="147"/>
        <end position="311"/>
    </location>
</feature>
<protein>
    <submittedName>
        <fullName evidence="3">IS3 family transposase</fullName>
    </submittedName>
</protein>
<dbReference type="InterPro" id="IPR036397">
    <property type="entry name" value="RNaseH_sf"/>
</dbReference>
<sequence>MFKNSSSSRKKIRRLEKGKVCCISQGEKAAVIRELRDEGYKLKYLLKAMNMPKSTYYFELSKVDQVDLRNKEIKEQIKEIFTSNKGRYGVRRVHQALLSKGYIVNHKRVQRLMHNMHLLGKRPKEKYHSYMGSVGKVASNIINRDFTATKPCAKWTTDVSQFNFAWGKCYLSPILDMYTNEIISYDLSLHPTLEQVSRMLKRAFEKFPCVKGLIMHSDQGWQYQNSYYIKELEKHQITQSMSRKGNCYDNCIMETFFGRLKTEMYYGCEREFKTFDDFSKAIDEYIYYYNNERIQKKTKWMPPTLYRLASTM</sequence>
<dbReference type="NCBIfam" id="NF033516">
    <property type="entry name" value="transpos_IS3"/>
    <property type="match status" value="1"/>
</dbReference>
<dbReference type="RefSeq" id="WP_341460734.1">
    <property type="nucleotide sequence ID" value="NZ_JAHAIK010000055.1"/>
</dbReference>
<comment type="function">
    <text evidence="1">Involved in the transposition of the insertion sequence.</text>
</comment>
<dbReference type="AlphaFoldDB" id="A0A943L949"/>
<accession>A0A943L949</accession>
<name>A0A943L949_FINMA</name>
<dbReference type="InterPro" id="IPR025948">
    <property type="entry name" value="HTH-like_dom"/>
</dbReference>
<dbReference type="EMBL" id="JAHAIK010000055">
    <property type="protein sequence ID" value="MBS5965842.1"/>
    <property type="molecule type" value="Genomic_DNA"/>
</dbReference>